<dbReference type="EMBL" id="JAFJYH010000147">
    <property type="protein sequence ID" value="KAG4417720.1"/>
    <property type="molecule type" value="Genomic_DNA"/>
</dbReference>
<gene>
    <name evidence="2" type="ORF">IFR04_009159</name>
</gene>
<dbReference type="InterPro" id="IPR013078">
    <property type="entry name" value="His_Pase_superF_clade-1"/>
</dbReference>
<accession>A0A8H7TA25</accession>
<evidence type="ECO:0008006" key="4">
    <source>
        <dbReference type="Google" id="ProtNLM"/>
    </source>
</evidence>
<dbReference type="GO" id="GO:0016791">
    <property type="term" value="F:phosphatase activity"/>
    <property type="evidence" value="ECO:0007669"/>
    <property type="project" value="TreeGrafter"/>
</dbReference>
<reference evidence="2" key="1">
    <citation type="submission" date="2021-02" db="EMBL/GenBank/DDBJ databases">
        <title>Genome sequence Cadophora malorum strain M34.</title>
        <authorList>
            <person name="Stefanovic E."/>
            <person name="Vu D."/>
            <person name="Scully C."/>
            <person name="Dijksterhuis J."/>
            <person name="Roader J."/>
            <person name="Houbraken J."/>
        </authorList>
    </citation>
    <scope>NUCLEOTIDE SEQUENCE</scope>
    <source>
        <strain evidence="2">M34</strain>
    </source>
</reference>
<protein>
    <recommendedName>
        <fullName evidence="4">Phosphoglycerate mutase family protein</fullName>
    </recommendedName>
</protein>
<organism evidence="2 3">
    <name type="scientific">Cadophora malorum</name>
    <dbReference type="NCBI Taxonomy" id="108018"/>
    <lineage>
        <taxon>Eukaryota</taxon>
        <taxon>Fungi</taxon>
        <taxon>Dikarya</taxon>
        <taxon>Ascomycota</taxon>
        <taxon>Pezizomycotina</taxon>
        <taxon>Leotiomycetes</taxon>
        <taxon>Helotiales</taxon>
        <taxon>Ploettnerulaceae</taxon>
        <taxon>Cadophora</taxon>
    </lineage>
</organism>
<dbReference type="AlphaFoldDB" id="A0A8H7TA25"/>
<dbReference type="SMART" id="SM00855">
    <property type="entry name" value="PGAM"/>
    <property type="match status" value="1"/>
</dbReference>
<evidence type="ECO:0000256" key="1">
    <source>
        <dbReference type="SAM" id="MobiDB-lite"/>
    </source>
</evidence>
<keyword evidence="3" id="KW-1185">Reference proteome</keyword>
<name>A0A8H7TA25_9HELO</name>
<sequence>MMGEAPTPSEEYTKYSTVTGYFLQDDEATDPKGFDFTTSNFGLKNRQYPADADLSANSKLTQWQRFSREVSRLNRDSSSKVTYKLLYLGRHGEGYHNLAEAFYGTEAWDCYWSLQDGNETSTWADALLTPVGEGQAKKANDFWRSQMKDQKIPTPESYYTSPLLRCLATASITFSGLDLPKEHPFIPTIKENLREVIGAHTCDRRSSKTVIHSHYPDWPFEEGFAEEDPLWSATLRETNDAIDQRTVTAVEELFSSDKSTYISISAHSGQIASMLRVLGHRAFGLGTGQAIPVLVKAETLPGAGPPKKDAPWETISTCSKPPPAPTA</sequence>
<dbReference type="GO" id="GO:0005737">
    <property type="term" value="C:cytoplasm"/>
    <property type="evidence" value="ECO:0007669"/>
    <property type="project" value="TreeGrafter"/>
</dbReference>
<dbReference type="InterPro" id="IPR050275">
    <property type="entry name" value="PGM_Phosphatase"/>
</dbReference>
<proteinExistence type="predicted"/>
<evidence type="ECO:0000313" key="3">
    <source>
        <dbReference type="Proteomes" id="UP000664132"/>
    </source>
</evidence>
<dbReference type="Gene3D" id="3.40.50.1240">
    <property type="entry name" value="Phosphoglycerate mutase-like"/>
    <property type="match status" value="1"/>
</dbReference>
<dbReference type="InterPro" id="IPR029033">
    <property type="entry name" value="His_PPase_superfam"/>
</dbReference>
<dbReference type="OrthoDB" id="496981at2759"/>
<dbReference type="Pfam" id="PF00300">
    <property type="entry name" value="His_Phos_1"/>
    <property type="match status" value="1"/>
</dbReference>
<dbReference type="Proteomes" id="UP000664132">
    <property type="component" value="Unassembled WGS sequence"/>
</dbReference>
<comment type="caution">
    <text evidence="2">The sequence shown here is derived from an EMBL/GenBank/DDBJ whole genome shotgun (WGS) entry which is preliminary data.</text>
</comment>
<evidence type="ECO:0000313" key="2">
    <source>
        <dbReference type="EMBL" id="KAG4417720.1"/>
    </source>
</evidence>
<feature type="region of interest" description="Disordered" evidence="1">
    <location>
        <begin position="302"/>
        <end position="327"/>
    </location>
</feature>
<dbReference type="SUPFAM" id="SSF53254">
    <property type="entry name" value="Phosphoglycerate mutase-like"/>
    <property type="match status" value="1"/>
</dbReference>
<dbReference type="PANTHER" id="PTHR48100">
    <property type="entry name" value="BROAD-SPECIFICITY PHOSPHATASE YOR283W-RELATED"/>
    <property type="match status" value="1"/>
</dbReference>
<dbReference type="PANTHER" id="PTHR48100:SF1">
    <property type="entry name" value="HISTIDINE PHOSPHATASE FAMILY PROTEIN-RELATED"/>
    <property type="match status" value="1"/>
</dbReference>
<dbReference type="CDD" id="cd07067">
    <property type="entry name" value="HP_PGM_like"/>
    <property type="match status" value="1"/>
</dbReference>